<evidence type="ECO:0000313" key="2">
    <source>
        <dbReference type="Proteomes" id="UP001139485"/>
    </source>
</evidence>
<protein>
    <submittedName>
        <fullName evidence="1">AlpA family phage regulatory protein</fullName>
    </submittedName>
</protein>
<dbReference type="Pfam" id="PF05930">
    <property type="entry name" value="Phage_AlpA"/>
    <property type="match status" value="1"/>
</dbReference>
<evidence type="ECO:0000313" key="1">
    <source>
        <dbReference type="EMBL" id="MCM0618760.1"/>
    </source>
</evidence>
<accession>A0A9X2IEM3</accession>
<sequence>MADELMGLAEVAELLGVTRQRVHQLAQRSDFPKPTARLSAGLIWLGADVRQWAVESGRLGESADSPQDGQS</sequence>
<dbReference type="Proteomes" id="UP001139485">
    <property type="component" value="Unassembled WGS sequence"/>
</dbReference>
<comment type="caution">
    <text evidence="1">The sequence shown here is derived from an EMBL/GenBank/DDBJ whole genome shotgun (WGS) entry which is preliminary data.</text>
</comment>
<dbReference type="RefSeq" id="WP_250825731.1">
    <property type="nucleotide sequence ID" value="NZ_JAMOIL010000001.1"/>
</dbReference>
<dbReference type="EMBL" id="JAMOIL010000001">
    <property type="protein sequence ID" value="MCM0618760.1"/>
    <property type="molecule type" value="Genomic_DNA"/>
</dbReference>
<gene>
    <name evidence="1" type="ORF">M8330_00460</name>
</gene>
<dbReference type="AlphaFoldDB" id="A0A9X2IEM3"/>
<organism evidence="1 2">
    <name type="scientific">Nocardioides bruguierae</name>
    <dbReference type="NCBI Taxonomy" id="2945102"/>
    <lineage>
        <taxon>Bacteria</taxon>
        <taxon>Bacillati</taxon>
        <taxon>Actinomycetota</taxon>
        <taxon>Actinomycetes</taxon>
        <taxon>Propionibacteriales</taxon>
        <taxon>Nocardioidaceae</taxon>
        <taxon>Nocardioides</taxon>
    </lineage>
</organism>
<reference evidence="1" key="1">
    <citation type="submission" date="2022-05" db="EMBL/GenBank/DDBJ databases">
        <authorList>
            <person name="Tuo L."/>
        </authorList>
    </citation>
    <scope>NUCLEOTIDE SEQUENCE</scope>
    <source>
        <strain evidence="1">BSK12Z-4</strain>
    </source>
</reference>
<keyword evidence="2" id="KW-1185">Reference proteome</keyword>
<name>A0A9X2IEM3_9ACTN</name>
<dbReference type="InterPro" id="IPR010260">
    <property type="entry name" value="AlpA"/>
</dbReference>
<proteinExistence type="predicted"/>